<accession>A0A1P8WI43</accession>
<dbReference type="AlphaFoldDB" id="A0A1P8WI43"/>
<evidence type="ECO:0000313" key="5">
    <source>
        <dbReference type="Proteomes" id="UP000187735"/>
    </source>
</evidence>
<proteinExistence type="predicted"/>
<dbReference type="OrthoDB" id="257393at2"/>
<dbReference type="RefSeq" id="WP_083732111.1">
    <property type="nucleotide sequence ID" value="NZ_CP017641.1"/>
</dbReference>
<dbReference type="InterPro" id="IPR013320">
    <property type="entry name" value="ConA-like_dom_sf"/>
</dbReference>
<name>A0A1P8WI43_9PLAN</name>
<dbReference type="Gene3D" id="2.60.120.560">
    <property type="entry name" value="Exo-inulinase, domain 1"/>
    <property type="match status" value="1"/>
</dbReference>
<feature type="region of interest" description="Disordered" evidence="1">
    <location>
        <begin position="136"/>
        <end position="155"/>
    </location>
</feature>
<dbReference type="Proteomes" id="UP000187735">
    <property type="component" value="Chromosome"/>
</dbReference>
<dbReference type="Pfam" id="PF06439">
    <property type="entry name" value="3keto-disac_hyd"/>
    <property type="match status" value="1"/>
</dbReference>
<evidence type="ECO:0000256" key="1">
    <source>
        <dbReference type="SAM" id="MobiDB-lite"/>
    </source>
</evidence>
<evidence type="ECO:0000313" key="4">
    <source>
        <dbReference type="EMBL" id="APZ93728.1"/>
    </source>
</evidence>
<dbReference type="Pfam" id="PF13385">
    <property type="entry name" value="Laminin_G_3"/>
    <property type="match status" value="1"/>
</dbReference>
<organism evidence="4 5">
    <name type="scientific">Fuerstiella marisgermanici</name>
    <dbReference type="NCBI Taxonomy" id="1891926"/>
    <lineage>
        <taxon>Bacteria</taxon>
        <taxon>Pseudomonadati</taxon>
        <taxon>Planctomycetota</taxon>
        <taxon>Planctomycetia</taxon>
        <taxon>Planctomycetales</taxon>
        <taxon>Planctomycetaceae</taxon>
        <taxon>Fuerstiella</taxon>
    </lineage>
</organism>
<evidence type="ECO:0000256" key="2">
    <source>
        <dbReference type="SAM" id="SignalP"/>
    </source>
</evidence>
<dbReference type="EMBL" id="CP017641">
    <property type="protein sequence ID" value="APZ93728.1"/>
    <property type="molecule type" value="Genomic_DNA"/>
</dbReference>
<feature type="chain" id="PRO_5012162171" description="3-keto-alpha-glucoside-1,2-lyase/3-keto-2-hydroxy-glucal hydratase domain-containing protein" evidence="2">
    <location>
        <begin position="22"/>
        <end position="512"/>
    </location>
</feature>
<sequence precursor="true">MPFTNRLLLITAMLLPVSALAAPPTPPDGFRAVFNGKDLTGWYGWNPHSSAKLTGEKKAENLKAQRAEFSKNWTVENGELVNDGHGPYATTEEEFGDIEFLIDYKTVAKADSGIYLRGTPQVQIWDWHQPFDPKRPTRKPHLGSGGLFNNTPGSAGRDPMVFADKPFGEWNTFRIRQIGAHTWVWLNGKSVVDGAVMENFWDRKTPLPEKGPIMLQTHGGEIRWRNIFVREIPKEEADKILAAVKQPSTDMASALTLHASFDKTLDADFSKGDRTSYVQSGKQLLHAETNDDAKVVADAGKFGGALHFPRKSGYRPAFTDSGVLGYNDKNWNATVSVWLRLNPDKDLEPGYCDPVQIVGDDGKKGFIFLEFSKDETPRFFRYAIRPLFDIWNPTNISWADIPFDKRPMVQVERPPFSRDEWTHVVFTLENINNKDGVQAGRLYMNGELKGAIEDWDLSFGWDPSQVLLVLGAAYVGHMDDLAVFNRVLSHDEIKKLYGLDGGVKELYAGDTK</sequence>
<dbReference type="STRING" id="1891926.Fuma_03346"/>
<protein>
    <recommendedName>
        <fullName evidence="3">3-keto-alpha-glucoside-1,2-lyase/3-keto-2-hydroxy-glucal hydratase domain-containing protein</fullName>
    </recommendedName>
</protein>
<reference evidence="4 5" key="1">
    <citation type="journal article" date="2016" name="Front. Microbiol.">
        <title>Fuerstia marisgermanicae gen. nov., sp. nov., an Unusual Member of the Phylum Planctomycetes from the German Wadden Sea.</title>
        <authorList>
            <person name="Kohn T."/>
            <person name="Heuer A."/>
            <person name="Jogler M."/>
            <person name="Vollmers J."/>
            <person name="Boedeker C."/>
            <person name="Bunk B."/>
            <person name="Rast P."/>
            <person name="Borchert D."/>
            <person name="Glockner I."/>
            <person name="Freese H.M."/>
            <person name="Klenk H.P."/>
            <person name="Overmann J."/>
            <person name="Kaster A.K."/>
            <person name="Rohde M."/>
            <person name="Wiegand S."/>
            <person name="Jogler C."/>
        </authorList>
    </citation>
    <scope>NUCLEOTIDE SEQUENCE [LARGE SCALE GENOMIC DNA]</scope>
    <source>
        <strain evidence="4 5">NH11</strain>
    </source>
</reference>
<evidence type="ECO:0000259" key="3">
    <source>
        <dbReference type="Pfam" id="PF06439"/>
    </source>
</evidence>
<dbReference type="KEGG" id="fmr:Fuma_03346"/>
<gene>
    <name evidence="4" type="ORF">Fuma_03346</name>
</gene>
<feature type="domain" description="3-keto-alpha-glucoside-1,2-lyase/3-keto-2-hydroxy-glucal hydratase" evidence="3">
    <location>
        <begin position="29"/>
        <end position="230"/>
    </location>
</feature>
<keyword evidence="5" id="KW-1185">Reference proteome</keyword>
<dbReference type="InterPro" id="IPR010496">
    <property type="entry name" value="AL/BT2_dom"/>
</dbReference>
<dbReference type="Gene3D" id="2.60.120.200">
    <property type="match status" value="1"/>
</dbReference>
<dbReference type="GO" id="GO:0016787">
    <property type="term" value="F:hydrolase activity"/>
    <property type="evidence" value="ECO:0007669"/>
    <property type="project" value="InterPro"/>
</dbReference>
<keyword evidence="2" id="KW-0732">Signal</keyword>
<feature type="signal peptide" evidence="2">
    <location>
        <begin position="1"/>
        <end position="21"/>
    </location>
</feature>
<dbReference type="SUPFAM" id="SSF49899">
    <property type="entry name" value="Concanavalin A-like lectins/glucanases"/>
    <property type="match status" value="1"/>
</dbReference>